<keyword evidence="2" id="KW-0012">Acyltransferase</keyword>
<evidence type="ECO:0000256" key="1">
    <source>
        <dbReference type="ARBA" id="ARBA00022679"/>
    </source>
</evidence>
<reference evidence="3 4" key="1">
    <citation type="submission" date="2018-02" db="EMBL/GenBank/DDBJ databases">
        <title>The genomes of Aspergillus section Nigri reveals drivers in fungal speciation.</title>
        <authorList>
            <consortium name="DOE Joint Genome Institute"/>
            <person name="Vesth T.C."/>
            <person name="Nybo J."/>
            <person name="Theobald S."/>
            <person name="Brandl J."/>
            <person name="Frisvad J.C."/>
            <person name="Nielsen K.F."/>
            <person name="Lyhne E.K."/>
            <person name="Kogle M.E."/>
            <person name="Kuo A."/>
            <person name="Riley R."/>
            <person name="Clum A."/>
            <person name="Nolan M."/>
            <person name="Lipzen A."/>
            <person name="Salamov A."/>
            <person name="Henrissat B."/>
            <person name="Wiebenga A."/>
            <person name="De vries R.P."/>
            <person name="Grigoriev I.V."/>
            <person name="Mortensen U.H."/>
            <person name="Andersen M.R."/>
            <person name="Baker S.E."/>
        </authorList>
    </citation>
    <scope>NUCLEOTIDE SEQUENCE [LARGE SCALE GENOMIC DNA]</scope>
    <source>
        <strain evidence="3 4">CBS 114.80</strain>
    </source>
</reference>
<sequence length="474" mass="51830">MPGVSNLDLLALSPLDHIPAKLFLPFILYFDTPDPQTALLTLRNGIDKLVSQLPWLAGDVVFHQAPGGPKGRMHIAPPQVPLSQVSMLQVKHFAHDEESRSHRVQAYLALPTFIPASEQRPVLRFQANVFPSKLVLAMSFWHNVFDGTGAGVILEALAECCRASAAQTDTPLAQTIATTHTPLRNHVSRFPAQCTTRRDHTVALGPPVFDPSTSTEQWTAMESALAFVVETTRYTFDPHKVAQLKDRCTQQLLSLSPATASWVSSNDIITATLALCVDRVLHPERTAKIPTSESADFLMAVNLRNRVHPRLPDTYVGNMIFPIHDTIDPPTPLPWAAQAPTTAEERDLQRLAQLALRVRTRLAAMDETVAYSASAVVADHADWTAVEGRPAGIIVTSWRDLRAYSLDFGAGVGSIADFEPGLALVPGACIFLPARTARMDDGGRATAPWEVCVTLRTGDSEVLCQDPLFRRILA</sequence>
<dbReference type="PANTHER" id="PTHR31642">
    <property type="entry name" value="TRICHOTHECENE 3-O-ACETYLTRANSFERASE"/>
    <property type="match status" value="1"/>
</dbReference>
<dbReference type="PANTHER" id="PTHR31642:SF270">
    <property type="entry name" value="O-ACYLTRANSFERASE AUSQ"/>
    <property type="match status" value="1"/>
</dbReference>
<dbReference type="GO" id="GO:0016747">
    <property type="term" value="F:acyltransferase activity, transferring groups other than amino-acyl groups"/>
    <property type="evidence" value="ECO:0007669"/>
    <property type="project" value="TreeGrafter"/>
</dbReference>
<dbReference type="Pfam" id="PF02458">
    <property type="entry name" value="Transferase"/>
    <property type="match status" value="1"/>
</dbReference>
<dbReference type="AlphaFoldDB" id="A0A2V5HXJ8"/>
<dbReference type="InterPro" id="IPR023213">
    <property type="entry name" value="CAT-like_dom_sf"/>
</dbReference>
<evidence type="ECO:0000313" key="4">
    <source>
        <dbReference type="Proteomes" id="UP000248817"/>
    </source>
</evidence>
<dbReference type="EMBL" id="KZ825535">
    <property type="protein sequence ID" value="PYI29208.1"/>
    <property type="molecule type" value="Genomic_DNA"/>
</dbReference>
<accession>A0A2V5HXJ8</accession>
<proteinExistence type="predicted"/>
<protein>
    <recommendedName>
        <fullName evidence="5">Acetyltransferase</fullName>
    </recommendedName>
</protein>
<dbReference type="Gene3D" id="3.30.559.10">
    <property type="entry name" value="Chloramphenicol acetyltransferase-like domain"/>
    <property type="match status" value="2"/>
</dbReference>
<dbReference type="Proteomes" id="UP000248817">
    <property type="component" value="Unassembled WGS sequence"/>
</dbReference>
<keyword evidence="1" id="KW-0808">Transferase</keyword>
<evidence type="ECO:0008006" key="5">
    <source>
        <dbReference type="Google" id="ProtNLM"/>
    </source>
</evidence>
<keyword evidence="4" id="KW-1185">Reference proteome</keyword>
<evidence type="ECO:0000256" key="2">
    <source>
        <dbReference type="ARBA" id="ARBA00023315"/>
    </source>
</evidence>
<gene>
    <name evidence="3" type="ORF">BP00DRAFT_349306</name>
</gene>
<organism evidence="3 4">
    <name type="scientific">Aspergillus indologenus CBS 114.80</name>
    <dbReference type="NCBI Taxonomy" id="1450541"/>
    <lineage>
        <taxon>Eukaryota</taxon>
        <taxon>Fungi</taxon>
        <taxon>Dikarya</taxon>
        <taxon>Ascomycota</taxon>
        <taxon>Pezizomycotina</taxon>
        <taxon>Eurotiomycetes</taxon>
        <taxon>Eurotiomycetidae</taxon>
        <taxon>Eurotiales</taxon>
        <taxon>Aspergillaceae</taxon>
        <taxon>Aspergillus</taxon>
        <taxon>Aspergillus subgen. Circumdati</taxon>
    </lineage>
</organism>
<evidence type="ECO:0000313" key="3">
    <source>
        <dbReference type="EMBL" id="PYI29208.1"/>
    </source>
</evidence>
<dbReference type="InterPro" id="IPR050317">
    <property type="entry name" value="Plant_Fungal_Acyltransferase"/>
</dbReference>
<name>A0A2V5HXJ8_9EURO</name>